<dbReference type="InterPro" id="IPR015424">
    <property type="entry name" value="PyrdxlP-dep_Trfase"/>
</dbReference>
<dbReference type="PIRSF" id="PIRSF000390">
    <property type="entry name" value="PLP_StrS"/>
    <property type="match status" value="1"/>
</dbReference>
<evidence type="ECO:0000256" key="5">
    <source>
        <dbReference type="RuleBase" id="RU004508"/>
    </source>
</evidence>
<dbReference type="Proteomes" id="UP000198521">
    <property type="component" value="Unassembled WGS sequence"/>
</dbReference>
<dbReference type="CDD" id="cd00616">
    <property type="entry name" value="AHBA_syn"/>
    <property type="match status" value="1"/>
</dbReference>
<protein>
    <submittedName>
        <fullName evidence="6">dTDP-4-amino-4,6-dideoxygalactose transaminase</fullName>
    </submittedName>
</protein>
<comment type="similarity">
    <text evidence="2 5">Belongs to the DegT/DnrJ/EryC1 family.</text>
</comment>
<evidence type="ECO:0000313" key="6">
    <source>
        <dbReference type="EMBL" id="SEM18861.1"/>
    </source>
</evidence>
<name>A0A1H7WBJ4_AQUAM</name>
<keyword evidence="1 4" id="KW-0663">Pyridoxal phosphate</keyword>
<reference evidence="6 7" key="1">
    <citation type="submission" date="2016-10" db="EMBL/GenBank/DDBJ databases">
        <authorList>
            <person name="de Groot N.N."/>
        </authorList>
    </citation>
    <scope>NUCLEOTIDE SEQUENCE [LARGE SCALE GENOMIC DNA]</scope>
    <source>
        <strain evidence="6 7">DSM 25232</strain>
    </source>
</reference>
<dbReference type="STRING" id="1038014.SAMN04487910_4370"/>
<evidence type="ECO:0000256" key="3">
    <source>
        <dbReference type="PIRSR" id="PIRSR000390-1"/>
    </source>
</evidence>
<dbReference type="Pfam" id="PF01041">
    <property type="entry name" value="DegT_DnrJ_EryC1"/>
    <property type="match status" value="1"/>
</dbReference>
<accession>A0A1H7WBJ4</accession>
<feature type="active site" description="Proton acceptor" evidence="3">
    <location>
        <position position="196"/>
    </location>
</feature>
<dbReference type="InterPro" id="IPR015421">
    <property type="entry name" value="PyrdxlP-dep_Trfase_major"/>
</dbReference>
<evidence type="ECO:0000256" key="1">
    <source>
        <dbReference type="ARBA" id="ARBA00022898"/>
    </source>
</evidence>
<evidence type="ECO:0000256" key="4">
    <source>
        <dbReference type="PIRSR" id="PIRSR000390-2"/>
    </source>
</evidence>
<organism evidence="6 7">
    <name type="scientific">Aquimarina amphilecti</name>
    <dbReference type="NCBI Taxonomy" id="1038014"/>
    <lineage>
        <taxon>Bacteria</taxon>
        <taxon>Pseudomonadati</taxon>
        <taxon>Bacteroidota</taxon>
        <taxon>Flavobacteriia</taxon>
        <taxon>Flavobacteriales</taxon>
        <taxon>Flavobacteriaceae</taxon>
        <taxon>Aquimarina</taxon>
    </lineage>
</organism>
<dbReference type="PANTHER" id="PTHR30244">
    <property type="entry name" value="TRANSAMINASE"/>
    <property type="match status" value="1"/>
</dbReference>
<dbReference type="Gene3D" id="3.40.640.10">
    <property type="entry name" value="Type I PLP-dependent aspartate aminotransferase-like (Major domain)"/>
    <property type="match status" value="1"/>
</dbReference>
<dbReference type="SUPFAM" id="SSF53383">
    <property type="entry name" value="PLP-dependent transferases"/>
    <property type="match status" value="1"/>
</dbReference>
<dbReference type="GO" id="GO:0030170">
    <property type="term" value="F:pyridoxal phosphate binding"/>
    <property type="evidence" value="ECO:0007669"/>
    <property type="project" value="TreeGrafter"/>
</dbReference>
<dbReference type="AlphaFoldDB" id="A0A1H7WBJ4"/>
<dbReference type="Gene3D" id="3.90.1150.10">
    <property type="entry name" value="Aspartate Aminotransferase, domain 1"/>
    <property type="match status" value="1"/>
</dbReference>
<feature type="modified residue" description="N6-(pyridoxal phosphate)lysine" evidence="4">
    <location>
        <position position="196"/>
    </location>
</feature>
<dbReference type="PANTHER" id="PTHR30244:SF36">
    <property type="entry name" value="3-OXO-GLUCOSE-6-PHOSPHATE:GLUTAMATE AMINOTRANSFERASE"/>
    <property type="match status" value="1"/>
</dbReference>
<evidence type="ECO:0000256" key="2">
    <source>
        <dbReference type="ARBA" id="ARBA00037999"/>
    </source>
</evidence>
<dbReference type="EMBL" id="FOAB01000010">
    <property type="protein sequence ID" value="SEM18861.1"/>
    <property type="molecule type" value="Genomic_DNA"/>
</dbReference>
<dbReference type="GO" id="GO:0008483">
    <property type="term" value="F:transaminase activity"/>
    <property type="evidence" value="ECO:0007669"/>
    <property type="project" value="TreeGrafter"/>
</dbReference>
<dbReference type="GO" id="GO:0000271">
    <property type="term" value="P:polysaccharide biosynthetic process"/>
    <property type="evidence" value="ECO:0007669"/>
    <property type="project" value="TreeGrafter"/>
</dbReference>
<dbReference type="InterPro" id="IPR015422">
    <property type="entry name" value="PyrdxlP-dep_Trfase_small"/>
</dbReference>
<proteinExistence type="inferred from homology"/>
<sequence length="372" mass="41842">MTKPKSLIPFLDLHKINGRYHEKYKECFSNFLDGGTYIKGTFVSEFERSYAQFCGVNYCIGVGNGLDALTIILKGYIELGEINSGDEVIVPSNTFIATILSIKYAGLKPVMVEPDENSYNIDIKRIEKHISDRTKAIVPVHLYGQLAQLNEVNEIAMKYGLLVIDDAAQAHGAKNSNGKIVGNLCDASSFSFYPAKNLGALGDAGAITTNNKELAFVVRSIGNYGSGKKYQNDYLGVNSRLDELQAAFLLEKLKDLEEDNRIRRQIAERYRSEIKNDKIALPFWDGSENHVFHLFVVRVENRLEFVEYLENSGIGYHIHYPIPPHQQNGLKEFSELSLPITEKIHKEVVSIPLNTSLTNQQVDRIIETLNGY</sequence>
<dbReference type="InterPro" id="IPR000653">
    <property type="entry name" value="DegT/StrS_aminotransferase"/>
</dbReference>
<evidence type="ECO:0000313" key="7">
    <source>
        <dbReference type="Proteomes" id="UP000198521"/>
    </source>
</evidence>
<keyword evidence="7" id="KW-1185">Reference proteome</keyword>
<gene>
    <name evidence="6" type="ORF">SAMN04487910_4370</name>
</gene>